<proteinExistence type="predicted"/>
<dbReference type="InterPro" id="IPR036162">
    <property type="entry name" value="Resolvase-like_N_sf"/>
</dbReference>
<dbReference type="InterPro" id="IPR006119">
    <property type="entry name" value="Resolv_N"/>
</dbReference>
<reference evidence="2 3" key="1">
    <citation type="submission" date="2018-02" db="EMBL/GenBank/DDBJ databases">
        <title>Complete genome sequence of Streptomyces dengpaensis, the producer of angucyclines.</title>
        <authorList>
            <person name="Yumei L."/>
        </authorList>
    </citation>
    <scope>NUCLEOTIDE SEQUENCE [LARGE SCALE GENOMIC DNA]</scope>
    <source>
        <strain evidence="2 3">XZHG99</strain>
    </source>
</reference>
<evidence type="ECO:0000313" key="3">
    <source>
        <dbReference type="Proteomes" id="UP000238413"/>
    </source>
</evidence>
<dbReference type="SUPFAM" id="SSF53041">
    <property type="entry name" value="Resolvase-like"/>
    <property type="match status" value="1"/>
</dbReference>
<protein>
    <recommendedName>
        <fullName evidence="1">Resolvase/invertase-type recombinase catalytic domain-containing protein</fullName>
    </recommendedName>
</protein>
<evidence type="ECO:0000313" key="2">
    <source>
        <dbReference type="EMBL" id="AVH55878.1"/>
    </source>
</evidence>
<dbReference type="EMBL" id="CP026652">
    <property type="protein sequence ID" value="AVH55878.1"/>
    <property type="molecule type" value="Genomic_DNA"/>
</dbReference>
<organism evidence="2 3">
    <name type="scientific">Streptomyces dengpaensis</name>
    <dbReference type="NCBI Taxonomy" id="2049881"/>
    <lineage>
        <taxon>Bacteria</taxon>
        <taxon>Bacillati</taxon>
        <taxon>Actinomycetota</taxon>
        <taxon>Actinomycetes</taxon>
        <taxon>Kitasatosporales</taxon>
        <taxon>Streptomycetaceae</taxon>
        <taxon>Streptomyces</taxon>
    </lineage>
</organism>
<accession>A0ABM6SMH5</accession>
<dbReference type="RefSeq" id="WP_099498853.1">
    <property type="nucleotide sequence ID" value="NZ_CP026652.1"/>
</dbReference>
<evidence type="ECO:0000259" key="1">
    <source>
        <dbReference type="Pfam" id="PF00239"/>
    </source>
</evidence>
<name>A0ABM6SMH5_9ACTN</name>
<dbReference type="Pfam" id="PF00239">
    <property type="entry name" value="Resolvase"/>
    <property type="match status" value="1"/>
</dbReference>
<feature type="domain" description="Resolvase/invertase-type recombinase catalytic" evidence="1">
    <location>
        <begin position="10"/>
        <end position="101"/>
    </location>
</feature>
<sequence>MKSGVERSNEEQHEANVKALAEYRVPITLTGESYKEVGSASDYAHKTRDGFGPLIADLHSSEFGADVLVMWEKSRASRQPREWTAVADACRARGVKIFITTGRLVEAMLLRCRLRDPDARHDLE</sequence>
<gene>
    <name evidence="2" type="ORF">C4B68_08950</name>
</gene>
<dbReference type="Proteomes" id="UP000238413">
    <property type="component" value="Chromosome"/>
</dbReference>
<dbReference type="Gene3D" id="3.40.50.1390">
    <property type="entry name" value="Resolvase, N-terminal catalytic domain"/>
    <property type="match status" value="1"/>
</dbReference>
<keyword evidence="3" id="KW-1185">Reference proteome</keyword>